<dbReference type="PRINTS" id="PR00385">
    <property type="entry name" value="P450"/>
</dbReference>
<feature type="binding site" description="axial binding residue" evidence="1">
    <location>
        <position position="478"/>
    </location>
    <ligand>
        <name>heme</name>
        <dbReference type="ChEBI" id="CHEBI:30413"/>
    </ligand>
    <ligandPart>
        <name>Fe</name>
        <dbReference type="ChEBI" id="CHEBI:18248"/>
    </ligandPart>
</feature>
<dbReference type="GO" id="GO:0016705">
    <property type="term" value="F:oxidoreductase activity, acting on paired donors, with incorporation or reduction of molecular oxygen"/>
    <property type="evidence" value="ECO:0007669"/>
    <property type="project" value="InterPro"/>
</dbReference>
<dbReference type="Gene3D" id="1.10.630.10">
    <property type="entry name" value="Cytochrome P450"/>
    <property type="match status" value="1"/>
</dbReference>
<comment type="cofactor">
    <cofactor evidence="1">
        <name>heme</name>
        <dbReference type="ChEBI" id="CHEBI:30413"/>
    </cofactor>
</comment>
<dbReference type="PRINTS" id="PR00463">
    <property type="entry name" value="EP450I"/>
</dbReference>
<dbReference type="SUPFAM" id="SSF48264">
    <property type="entry name" value="Cytochrome P450"/>
    <property type="match status" value="1"/>
</dbReference>
<keyword evidence="2" id="KW-0812">Transmembrane</keyword>
<keyword evidence="1" id="KW-0349">Heme</keyword>
<dbReference type="GO" id="GO:0004497">
    <property type="term" value="F:monooxygenase activity"/>
    <property type="evidence" value="ECO:0007669"/>
    <property type="project" value="InterPro"/>
</dbReference>
<comment type="caution">
    <text evidence="3">The sequence shown here is derived from an EMBL/GenBank/DDBJ whole genome shotgun (WGS) entry which is preliminary data.</text>
</comment>
<evidence type="ECO:0000256" key="1">
    <source>
        <dbReference type="PIRSR" id="PIRSR602401-1"/>
    </source>
</evidence>
<feature type="transmembrane region" description="Helical" evidence="2">
    <location>
        <begin position="12"/>
        <end position="29"/>
    </location>
</feature>
<keyword evidence="1" id="KW-0408">Iron</keyword>
<keyword evidence="2" id="KW-1133">Transmembrane helix</keyword>
<protein>
    <submittedName>
        <fullName evidence="3">13760_t:CDS:1</fullName>
    </submittedName>
</protein>
<gene>
    <name evidence="3" type="ORF">FCALED_LOCUS429</name>
</gene>
<dbReference type="EMBL" id="CAJVPQ010000041">
    <property type="protein sequence ID" value="CAG8439757.1"/>
    <property type="molecule type" value="Genomic_DNA"/>
</dbReference>
<evidence type="ECO:0000256" key="2">
    <source>
        <dbReference type="SAM" id="Phobius"/>
    </source>
</evidence>
<keyword evidence="4" id="KW-1185">Reference proteome</keyword>
<sequence>MISTILFDIPSILISVGVGIVTYLAYFYFKFFTRPNPIPGPIPLPFIGNLHQYPGDMSAFSETCQKKYGDIWEFYIGHPSDKTRGIGLGRAELLEKVYTTNLQECNFILRTPPNDGLDELGCTSKGLLYNRNQDAWAYYRKFFYRAIMSPKFVRQAISWTEEIFEEVEGYWKKIDGDDGIEVDLSEWLHRFTTDLIFRITTNKKTYAIANYFNNTFPKEKINVDSTVLKESEEFIKRINDFITSLQYFLLTPKWLRHFPGGFKKKTMRLLKERDNMRKDLLQLVTQRREEINNTPLDEPITPDMLSMFLTVNTERDITEQISNETNMEPMTDEAIVGNFMEAVSGGTDPTAVTICFISYCMARYPEVKKRLFEEIDSKISINQKLSFEDLNKLTYCDAVIKEVSRFLPVVDINYRMNTKEETLDKYIIPAETQFFINQRGINKHKSNWTNPEKFDPDRFINGQDKNLAFQFGGGARMCPVSHQFCC</sequence>
<proteinExistence type="predicted"/>
<dbReference type="GO" id="GO:0020037">
    <property type="term" value="F:heme binding"/>
    <property type="evidence" value="ECO:0007669"/>
    <property type="project" value="InterPro"/>
</dbReference>
<dbReference type="PANTHER" id="PTHR24301:SF2">
    <property type="entry name" value="THROMBOXANE-A SYNTHASE"/>
    <property type="match status" value="1"/>
</dbReference>
<dbReference type="Pfam" id="PF00067">
    <property type="entry name" value="p450"/>
    <property type="match status" value="1"/>
</dbReference>
<dbReference type="InterPro" id="IPR036396">
    <property type="entry name" value="Cyt_P450_sf"/>
</dbReference>
<organism evidence="3 4">
    <name type="scientific">Funneliformis caledonium</name>
    <dbReference type="NCBI Taxonomy" id="1117310"/>
    <lineage>
        <taxon>Eukaryota</taxon>
        <taxon>Fungi</taxon>
        <taxon>Fungi incertae sedis</taxon>
        <taxon>Mucoromycota</taxon>
        <taxon>Glomeromycotina</taxon>
        <taxon>Glomeromycetes</taxon>
        <taxon>Glomerales</taxon>
        <taxon>Glomeraceae</taxon>
        <taxon>Funneliformis</taxon>
    </lineage>
</organism>
<dbReference type="Proteomes" id="UP000789570">
    <property type="component" value="Unassembled WGS sequence"/>
</dbReference>
<reference evidence="3" key="1">
    <citation type="submission" date="2021-06" db="EMBL/GenBank/DDBJ databases">
        <authorList>
            <person name="Kallberg Y."/>
            <person name="Tangrot J."/>
            <person name="Rosling A."/>
        </authorList>
    </citation>
    <scope>NUCLEOTIDE SEQUENCE</scope>
    <source>
        <strain evidence="3">UK204</strain>
    </source>
</reference>
<accession>A0A9N8V9Q6</accession>
<keyword evidence="2" id="KW-0472">Membrane</keyword>
<dbReference type="AlphaFoldDB" id="A0A9N8V9Q6"/>
<dbReference type="CDD" id="cd00302">
    <property type="entry name" value="cytochrome_P450"/>
    <property type="match status" value="1"/>
</dbReference>
<keyword evidence="1" id="KW-0479">Metal-binding</keyword>
<dbReference type="InterPro" id="IPR002401">
    <property type="entry name" value="Cyt_P450_E_grp-I"/>
</dbReference>
<dbReference type="GO" id="GO:0005506">
    <property type="term" value="F:iron ion binding"/>
    <property type="evidence" value="ECO:0007669"/>
    <property type="project" value="InterPro"/>
</dbReference>
<evidence type="ECO:0000313" key="4">
    <source>
        <dbReference type="Proteomes" id="UP000789570"/>
    </source>
</evidence>
<evidence type="ECO:0000313" key="3">
    <source>
        <dbReference type="EMBL" id="CAG8439757.1"/>
    </source>
</evidence>
<dbReference type="OrthoDB" id="3934656at2759"/>
<dbReference type="InterPro" id="IPR001128">
    <property type="entry name" value="Cyt_P450"/>
</dbReference>
<name>A0A9N8V9Q6_9GLOM</name>
<dbReference type="PANTHER" id="PTHR24301">
    <property type="entry name" value="THROMBOXANE-A SYNTHASE"/>
    <property type="match status" value="1"/>
</dbReference>